<evidence type="ECO:0000313" key="3">
    <source>
        <dbReference type="EMBL" id="KAK4431054.1"/>
    </source>
</evidence>
<evidence type="ECO:0000313" key="4">
    <source>
        <dbReference type="Proteomes" id="UP001293254"/>
    </source>
</evidence>
<dbReference type="Proteomes" id="UP001293254">
    <property type="component" value="Unassembled WGS sequence"/>
</dbReference>
<reference evidence="3" key="1">
    <citation type="submission" date="2020-06" db="EMBL/GenBank/DDBJ databases">
        <authorList>
            <person name="Li T."/>
            <person name="Hu X."/>
            <person name="Zhang T."/>
            <person name="Song X."/>
            <person name="Zhang H."/>
            <person name="Dai N."/>
            <person name="Sheng W."/>
            <person name="Hou X."/>
            <person name="Wei L."/>
        </authorList>
    </citation>
    <scope>NUCLEOTIDE SEQUENCE</scope>
    <source>
        <strain evidence="3">3651</strain>
        <tissue evidence="3">Leaf</tissue>
    </source>
</reference>
<sequence length="163" mass="17908">MSCLALTSNRSARIGYCGLFGVSLIVSWILREVAASLLKTLLLCVSQLKIEKPSLLFWRLVMGYLGLLSEAQLEVVPRVGEPPRCTPSSRQWPRAGEPPRCAPARGNGEPGAPRCTRVPPSSRKRCAPRASEGRPRPRSRGPGRGATMERILHPLGFEPRSKR</sequence>
<accession>A0AAE1YIS9</accession>
<gene>
    <name evidence="3" type="ORF">Salat_0867400</name>
</gene>
<keyword evidence="2" id="KW-1133">Transmembrane helix</keyword>
<evidence type="ECO:0000256" key="2">
    <source>
        <dbReference type="SAM" id="Phobius"/>
    </source>
</evidence>
<evidence type="ECO:0000256" key="1">
    <source>
        <dbReference type="SAM" id="MobiDB-lite"/>
    </source>
</evidence>
<feature type="transmembrane region" description="Helical" evidence="2">
    <location>
        <begin position="12"/>
        <end position="30"/>
    </location>
</feature>
<keyword evidence="4" id="KW-1185">Reference proteome</keyword>
<dbReference type="AlphaFoldDB" id="A0AAE1YIS9"/>
<dbReference type="EMBL" id="JACGWO010000003">
    <property type="protein sequence ID" value="KAK4431054.1"/>
    <property type="molecule type" value="Genomic_DNA"/>
</dbReference>
<protein>
    <submittedName>
        <fullName evidence="3">Uncharacterized protein</fullName>
    </submittedName>
</protein>
<keyword evidence="2" id="KW-0812">Transmembrane</keyword>
<keyword evidence="2" id="KW-0472">Membrane</keyword>
<organism evidence="3 4">
    <name type="scientific">Sesamum alatum</name>
    <dbReference type="NCBI Taxonomy" id="300844"/>
    <lineage>
        <taxon>Eukaryota</taxon>
        <taxon>Viridiplantae</taxon>
        <taxon>Streptophyta</taxon>
        <taxon>Embryophyta</taxon>
        <taxon>Tracheophyta</taxon>
        <taxon>Spermatophyta</taxon>
        <taxon>Magnoliopsida</taxon>
        <taxon>eudicotyledons</taxon>
        <taxon>Gunneridae</taxon>
        <taxon>Pentapetalae</taxon>
        <taxon>asterids</taxon>
        <taxon>lamiids</taxon>
        <taxon>Lamiales</taxon>
        <taxon>Pedaliaceae</taxon>
        <taxon>Sesamum</taxon>
    </lineage>
</organism>
<name>A0AAE1YIS9_9LAMI</name>
<feature type="region of interest" description="Disordered" evidence="1">
    <location>
        <begin position="79"/>
        <end position="163"/>
    </location>
</feature>
<proteinExistence type="predicted"/>
<comment type="caution">
    <text evidence="3">The sequence shown here is derived from an EMBL/GenBank/DDBJ whole genome shotgun (WGS) entry which is preliminary data.</text>
</comment>
<reference evidence="3" key="2">
    <citation type="journal article" date="2024" name="Plant">
        <title>Genomic evolution and insights into agronomic trait innovations of Sesamum species.</title>
        <authorList>
            <person name="Miao H."/>
            <person name="Wang L."/>
            <person name="Qu L."/>
            <person name="Liu H."/>
            <person name="Sun Y."/>
            <person name="Le M."/>
            <person name="Wang Q."/>
            <person name="Wei S."/>
            <person name="Zheng Y."/>
            <person name="Lin W."/>
            <person name="Duan Y."/>
            <person name="Cao H."/>
            <person name="Xiong S."/>
            <person name="Wang X."/>
            <person name="Wei L."/>
            <person name="Li C."/>
            <person name="Ma Q."/>
            <person name="Ju M."/>
            <person name="Zhao R."/>
            <person name="Li G."/>
            <person name="Mu C."/>
            <person name="Tian Q."/>
            <person name="Mei H."/>
            <person name="Zhang T."/>
            <person name="Gao T."/>
            <person name="Zhang H."/>
        </authorList>
    </citation>
    <scope>NUCLEOTIDE SEQUENCE</scope>
    <source>
        <strain evidence="3">3651</strain>
    </source>
</reference>